<gene>
    <name evidence="3" type="ORF">CVLEPA_LOCUS13610</name>
</gene>
<dbReference type="InterPro" id="IPR051721">
    <property type="entry name" value="Biopterin_syn/organic_redct"/>
</dbReference>
<name>A0ABP0FT59_CLALP</name>
<proteinExistence type="predicted"/>
<dbReference type="EMBL" id="CAWYQH010000096">
    <property type="protein sequence ID" value="CAK8682841.1"/>
    <property type="molecule type" value="Genomic_DNA"/>
</dbReference>
<dbReference type="Gene3D" id="3.40.50.720">
    <property type="entry name" value="NAD(P)-binding Rossmann-like Domain"/>
    <property type="match status" value="1"/>
</dbReference>
<dbReference type="PANTHER" id="PTHR44085:SF2">
    <property type="entry name" value="SEPIAPTERIN REDUCTASE"/>
    <property type="match status" value="1"/>
</dbReference>
<reference evidence="3 4" key="1">
    <citation type="submission" date="2024-02" db="EMBL/GenBank/DDBJ databases">
        <authorList>
            <person name="Daric V."/>
            <person name="Darras S."/>
        </authorList>
    </citation>
    <scope>NUCLEOTIDE SEQUENCE [LARGE SCALE GENOMIC DNA]</scope>
</reference>
<sequence length="160" mass="18419">MFQMLCLISQSFSNSFLKLKCFTIYATSLTLKPLPSCALYCTGTAARNMMFKTLAAKCHDVKVLNWSPGPIVTDTFNELLKSWHQDLAQTFIIKRNQIKSCVKCSDSAEKFLNLILTNGFTSGELTNYYVRKDFHVYLKIRNVCKSDIPITIIHKEFEYY</sequence>
<accession>A0ABP0FT59</accession>
<keyword evidence="1" id="KW-0521">NADP</keyword>
<comment type="caution">
    <text evidence="3">The sequence shown here is derived from an EMBL/GenBank/DDBJ whole genome shotgun (WGS) entry which is preliminary data.</text>
</comment>
<evidence type="ECO:0000256" key="1">
    <source>
        <dbReference type="ARBA" id="ARBA00022857"/>
    </source>
</evidence>
<dbReference type="Proteomes" id="UP001642483">
    <property type="component" value="Unassembled WGS sequence"/>
</dbReference>
<dbReference type="SUPFAM" id="SSF51735">
    <property type="entry name" value="NAD(P)-binding Rossmann-fold domains"/>
    <property type="match status" value="1"/>
</dbReference>
<keyword evidence="4" id="KW-1185">Reference proteome</keyword>
<dbReference type="InterPro" id="IPR036291">
    <property type="entry name" value="NAD(P)-bd_dom_sf"/>
</dbReference>
<evidence type="ECO:0000256" key="2">
    <source>
        <dbReference type="ARBA" id="ARBA00023002"/>
    </source>
</evidence>
<organism evidence="3 4">
    <name type="scientific">Clavelina lepadiformis</name>
    <name type="common">Light-bulb sea squirt</name>
    <name type="synonym">Ascidia lepadiformis</name>
    <dbReference type="NCBI Taxonomy" id="159417"/>
    <lineage>
        <taxon>Eukaryota</taxon>
        <taxon>Metazoa</taxon>
        <taxon>Chordata</taxon>
        <taxon>Tunicata</taxon>
        <taxon>Ascidiacea</taxon>
        <taxon>Aplousobranchia</taxon>
        <taxon>Clavelinidae</taxon>
        <taxon>Clavelina</taxon>
    </lineage>
</organism>
<evidence type="ECO:0000313" key="3">
    <source>
        <dbReference type="EMBL" id="CAK8682841.1"/>
    </source>
</evidence>
<keyword evidence="2" id="KW-0560">Oxidoreductase</keyword>
<dbReference type="PANTHER" id="PTHR44085">
    <property type="entry name" value="SEPIAPTERIN REDUCTASE"/>
    <property type="match status" value="1"/>
</dbReference>
<evidence type="ECO:0000313" key="4">
    <source>
        <dbReference type="Proteomes" id="UP001642483"/>
    </source>
</evidence>
<protein>
    <submittedName>
        <fullName evidence="3">Uncharacterized protein</fullName>
    </submittedName>
</protein>